<comment type="caution">
    <text evidence="1">The sequence shown here is derived from an EMBL/GenBank/DDBJ whole genome shotgun (WGS) entry which is preliminary data.</text>
</comment>
<reference evidence="1 2" key="1">
    <citation type="submission" date="2020-01" db="EMBL/GenBank/DDBJ databases">
        <authorList>
            <person name="Peng S.Y."/>
            <person name="Li J."/>
            <person name="Wang M."/>
            <person name="Wang L."/>
            <person name="Wang C.Q."/>
            <person name="Wang J.R."/>
        </authorList>
    </citation>
    <scope>NUCLEOTIDE SEQUENCE [LARGE SCALE GENOMIC DNA]</scope>
    <source>
        <strain evidence="1 2">XCT-34</strain>
    </source>
</reference>
<proteinExistence type="predicted"/>
<organism evidence="1 2">
    <name type="scientific">Pannonibacter tanglangensis</name>
    <dbReference type="NCBI Taxonomy" id="2750084"/>
    <lineage>
        <taxon>Bacteria</taxon>
        <taxon>Pseudomonadati</taxon>
        <taxon>Pseudomonadota</taxon>
        <taxon>Alphaproteobacteria</taxon>
        <taxon>Hyphomicrobiales</taxon>
        <taxon>Stappiaceae</taxon>
        <taxon>Pannonibacter</taxon>
    </lineage>
</organism>
<protein>
    <submittedName>
        <fullName evidence="1">Uncharacterized protein</fullName>
    </submittedName>
</protein>
<accession>A0ABW9ZDQ7</accession>
<sequence>MSSISRNGHATALAGISDAWFHRIKAATRDLVDACGGLVRAGALCNASKSQVGRWRSATDADIIGLAQALVLEHECGVPYVTHVMAELNGRRLGDPDAEGHAPIATVHAQHAESMRAAGEAMASMAAALSDGKITPTEAEAADRAYAELGKSVERFRMSLAALKTPLNVIEGGR</sequence>
<dbReference type="RefSeq" id="WP_161674071.1">
    <property type="nucleotide sequence ID" value="NZ_JAABLP010000001.1"/>
</dbReference>
<evidence type="ECO:0000313" key="2">
    <source>
        <dbReference type="Proteomes" id="UP000541347"/>
    </source>
</evidence>
<name>A0ABW9ZDQ7_9HYPH</name>
<keyword evidence="2" id="KW-1185">Reference proteome</keyword>
<dbReference type="Proteomes" id="UP000541347">
    <property type="component" value="Unassembled WGS sequence"/>
</dbReference>
<dbReference type="EMBL" id="JAABLP010000001">
    <property type="protein sequence ID" value="NBN62808.1"/>
    <property type="molecule type" value="Genomic_DNA"/>
</dbReference>
<evidence type="ECO:0000313" key="1">
    <source>
        <dbReference type="EMBL" id="NBN62808.1"/>
    </source>
</evidence>
<gene>
    <name evidence="1" type="ORF">GWI71_03855</name>
</gene>